<reference evidence="3" key="1">
    <citation type="submission" date="2017-09" db="EMBL/GenBank/DDBJ databases">
        <title>Depth-based differentiation of microbial function through sediment-hosted aquifers and enrichment of novel symbionts in the deep terrestrial subsurface.</title>
        <authorList>
            <person name="Probst A.J."/>
            <person name="Ladd B."/>
            <person name="Jarett J.K."/>
            <person name="Geller-Mcgrath D.E."/>
            <person name="Sieber C.M.K."/>
            <person name="Emerson J.B."/>
            <person name="Anantharaman K."/>
            <person name="Thomas B.C."/>
            <person name="Malmstrom R."/>
            <person name="Stieglmeier M."/>
            <person name="Klingl A."/>
            <person name="Woyke T."/>
            <person name="Ryan C.M."/>
            <person name="Banfield J.F."/>
        </authorList>
    </citation>
    <scope>NUCLEOTIDE SEQUENCE [LARGE SCALE GENOMIC DNA]</scope>
</reference>
<keyword evidence="1" id="KW-0472">Membrane</keyword>
<dbReference type="Proteomes" id="UP000231192">
    <property type="component" value="Unassembled WGS sequence"/>
</dbReference>
<protein>
    <submittedName>
        <fullName evidence="2">Uncharacterized protein</fullName>
    </submittedName>
</protein>
<feature type="transmembrane region" description="Helical" evidence="1">
    <location>
        <begin position="89"/>
        <end position="110"/>
    </location>
</feature>
<gene>
    <name evidence="2" type="ORF">COU18_01140</name>
</gene>
<evidence type="ECO:0000313" key="2">
    <source>
        <dbReference type="EMBL" id="PIR83996.1"/>
    </source>
</evidence>
<comment type="caution">
    <text evidence="2">The sequence shown here is derived from an EMBL/GenBank/DDBJ whole genome shotgun (WGS) entry which is preliminary data.</text>
</comment>
<dbReference type="EMBL" id="PFBK01000003">
    <property type="protein sequence ID" value="PIR83996.1"/>
    <property type="molecule type" value="Genomic_DNA"/>
</dbReference>
<sequence>MIVLVAYVLTYFLAQYLGALYALLFPEAVSTSFGSAAMVEWTVGLPITLVFLVTFLIHTLNGKHVWWWNIIALLPVILFEVVLDPLHLYVPLVIGALAWWLGKMANKGLWKLAPAFMARMS</sequence>
<evidence type="ECO:0000313" key="3">
    <source>
        <dbReference type="Proteomes" id="UP000231192"/>
    </source>
</evidence>
<dbReference type="AlphaFoldDB" id="A0A2H0UE93"/>
<keyword evidence="1" id="KW-0812">Transmembrane</keyword>
<feature type="transmembrane region" description="Helical" evidence="1">
    <location>
        <begin position="38"/>
        <end position="58"/>
    </location>
</feature>
<keyword evidence="1" id="KW-1133">Transmembrane helix</keyword>
<feature type="transmembrane region" description="Helical" evidence="1">
    <location>
        <begin position="65"/>
        <end position="83"/>
    </location>
</feature>
<accession>A0A2H0UE93</accession>
<organism evidence="2 3">
    <name type="scientific">Candidatus Kaiserbacteria bacterium CG10_big_fil_rev_8_21_14_0_10_51_14</name>
    <dbReference type="NCBI Taxonomy" id="1974610"/>
    <lineage>
        <taxon>Bacteria</taxon>
        <taxon>Candidatus Kaiseribacteriota</taxon>
    </lineage>
</organism>
<evidence type="ECO:0000256" key="1">
    <source>
        <dbReference type="SAM" id="Phobius"/>
    </source>
</evidence>
<name>A0A2H0UE93_9BACT</name>
<proteinExistence type="predicted"/>